<proteinExistence type="predicted"/>
<evidence type="ECO:0000313" key="1">
    <source>
        <dbReference type="EMBL" id="QCD82821.1"/>
    </source>
</evidence>
<dbReference type="AlphaFoldDB" id="A0A4D6L2T5"/>
<evidence type="ECO:0000313" key="2">
    <source>
        <dbReference type="Proteomes" id="UP000501690"/>
    </source>
</evidence>
<gene>
    <name evidence="1" type="ORF">DEO72_LG2g3162</name>
</gene>
<sequence length="259" mass="28319">MAQSALSLSRIGFPAFRVSWRLVGDDATDGNGGCSDGRGGGAASWSVKKRWWLNCGGAVHWLGSGGVRTRFWRGVETQGLRWWREDGVARIWSVFGRCCWSANKEEEDRSVVARNKLRGGDLQWRWHDGTTKLWQVCGGGLKVARWLRRTAGTEARKRGEDGRDLMEEDGGAVVRTKMVHRGCATAARTVMTDVSAAAMRWCERGGVAVLMVVDGDGAAGALQVKVARRRKMMVEEARGCCCFRRGDGGGGCHGGWKGN</sequence>
<organism evidence="1 2">
    <name type="scientific">Vigna unguiculata</name>
    <name type="common">Cowpea</name>
    <dbReference type="NCBI Taxonomy" id="3917"/>
    <lineage>
        <taxon>Eukaryota</taxon>
        <taxon>Viridiplantae</taxon>
        <taxon>Streptophyta</taxon>
        <taxon>Embryophyta</taxon>
        <taxon>Tracheophyta</taxon>
        <taxon>Spermatophyta</taxon>
        <taxon>Magnoliopsida</taxon>
        <taxon>eudicotyledons</taxon>
        <taxon>Gunneridae</taxon>
        <taxon>Pentapetalae</taxon>
        <taxon>rosids</taxon>
        <taxon>fabids</taxon>
        <taxon>Fabales</taxon>
        <taxon>Fabaceae</taxon>
        <taxon>Papilionoideae</taxon>
        <taxon>50 kb inversion clade</taxon>
        <taxon>NPAAA clade</taxon>
        <taxon>indigoferoid/millettioid clade</taxon>
        <taxon>Phaseoleae</taxon>
        <taxon>Vigna</taxon>
    </lineage>
</organism>
<accession>A0A4D6L2T5</accession>
<dbReference type="EMBL" id="CP039346">
    <property type="protein sequence ID" value="QCD82821.1"/>
    <property type="molecule type" value="Genomic_DNA"/>
</dbReference>
<reference evidence="1 2" key="1">
    <citation type="submission" date="2019-04" db="EMBL/GenBank/DDBJ databases">
        <title>An improved genome assembly and genetic linkage map for asparagus bean, Vigna unguiculata ssp. sesquipedialis.</title>
        <authorList>
            <person name="Xia Q."/>
            <person name="Zhang R."/>
            <person name="Dong Y."/>
        </authorList>
    </citation>
    <scope>NUCLEOTIDE SEQUENCE [LARGE SCALE GENOMIC DNA]</scope>
    <source>
        <tissue evidence="1">Leaf</tissue>
    </source>
</reference>
<dbReference type="Proteomes" id="UP000501690">
    <property type="component" value="Linkage Group LG2"/>
</dbReference>
<name>A0A4D6L2T5_VIGUN</name>
<protein>
    <submittedName>
        <fullName evidence="1">Uncharacterized protein</fullName>
    </submittedName>
</protein>
<keyword evidence="2" id="KW-1185">Reference proteome</keyword>